<evidence type="ECO:0000313" key="5">
    <source>
        <dbReference type="EMBL" id="MBL1375846.1"/>
    </source>
</evidence>
<dbReference type="NCBIfam" id="NF005559">
    <property type="entry name" value="PRK07231.1"/>
    <property type="match status" value="1"/>
</dbReference>
<dbReference type="PANTHER" id="PTHR24321:SF8">
    <property type="entry name" value="ESTRADIOL 17-BETA-DEHYDROGENASE 8-RELATED"/>
    <property type="match status" value="1"/>
</dbReference>
<reference evidence="6" key="1">
    <citation type="submission" date="2021-01" db="EMBL/GenBank/DDBJ databases">
        <title>Genome public.</title>
        <authorList>
            <person name="Liu C."/>
            <person name="Sun Q."/>
        </authorList>
    </citation>
    <scope>NUCLEOTIDE SEQUENCE [LARGE SCALE GENOMIC DNA]</scope>
    <source>
        <strain evidence="6">CGMCC 1.18722</strain>
    </source>
</reference>
<dbReference type="InterPro" id="IPR036291">
    <property type="entry name" value="NAD(P)-bd_dom_sf"/>
</dbReference>
<dbReference type="PRINTS" id="PR00081">
    <property type="entry name" value="GDHRDH"/>
</dbReference>
<dbReference type="RefSeq" id="WP_202081823.1">
    <property type="nucleotide sequence ID" value="NZ_JAERTZ010000002.1"/>
</dbReference>
<dbReference type="Proteomes" id="UP000638570">
    <property type="component" value="Unassembled WGS sequence"/>
</dbReference>
<gene>
    <name evidence="5" type="ORF">JKV55_00680</name>
</gene>
<dbReference type="SMART" id="SM00822">
    <property type="entry name" value="PKS_KR"/>
    <property type="match status" value="1"/>
</dbReference>
<evidence type="ECO:0000259" key="4">
    <source>
        <dbReference type="SMART" id="SM00822"/>
    </source>
</evidence>
<proteinExistence type="inferred from homology"/>
<dbReference type="InterPro" id="IPR020904">
    <property type="entry name" value="Sc_DH/Rdtase_CS"/>
</dbReference>
<dbReference type="PANTHER" id="PTHR24321">
    <property type="entry name" value="DEHYDROGENASES, SHORT CHAIN"/>
    <property type="match status" value="1"/>
</dbReference>
<accession>A0ABS1QM18</accession>
<dbReference type="PRINTS" id="PR00080">
    <property type="entry name" value="SDRFAMILY"/>
</dbReference>
<dbReference type="EMBL" id="JAERTZ010000002">
    <property type="protein sequence ID" value="MBL1375846.1"/>
    <property type="molecule type" value="Genomic_DNA"/>
</dbReference>
<organism evidence="5 6">
    <name type="scientific">Zobellella iuensis</name>
    <dbReference type="NCBI Taxonomy" id="2803811"/>
    <lineage>
        <taxon>Bacteria</taxon>
        <taxon>Pseudomonadati</taxon>
        <taxon>Pseudomonadota</taxon>
        <taxon>Gammaproteobacteria</taxon>
        <taxon>Aeromonadales</taxon>
        <taxon>Aeromonadaceae</taxon>
        <taxon>Zobellella</taxon>
    </lineage>
</organism>
<dbReference type="InterPro" id="IPR002347">
    <property type="entry name" value="SDR_fam"/>
</dbReference>
<keyword evidence="2" id="KW-0560">Oxidoreductase</keyword>
<name>A0ABS1QM18_9GAMM</name>
<keyword evidence="6" id="KW-1185">Reference proteome</keyword>
<dbReference type="Pfam" id="PF13561">
    <property type="entry name" value="adh_short_C2"/>
    <property type="match status" value="1"/>
</dbReference>
<keyword evidence="3" id="KW-0520">NAD</keyword>
<evidence type="ECO:0000256" key="2">
    <source>
        <dbReference type="ARBA" id="ARBA00023002"/>
    </source>
</evidence>
<protein>
    <submittedName>
        <fullName evidence="5">SDR family oxidoreductase</fullName>
    </submittedName>
</protein>
<evidence type="ECO:0000256" key="3">
    <source>
        <dbReference type="ARBA" id="ARBA00023027"/>
    </source>
</evidence>
<comment type="caution">
    <text evidence="5">The sequence shown here is derived from an EMBL/GenBank/DDBJ whole genome shotgun (WGS) entry which is preliminary data.</text>
</comment>
<dbReference type="Gene3D" id="3.40.50.720">
    <property type="entry name" value="NAD(P)-binding Rossmann-like Domain"/>
    <property type="match status" value="1"/>
</dbReference>
<dbReference type="PROSITE" id="PS00061">
    <property type="entry name" value="ADH_SHORT"/>
    <property type="match status" value="1"/>
</dbReference>
<feature type="domain" description="Ketoreductase" evidence="4">
    <location>
        <begin position="9"/>
        <end position="186"/>
    </location>
</feature>
<evidence type="ECO:0000313" key="6">
    <source>
        <dbReference type="Proteomes" id="UP000638570"/>
    </source>
</evidence>
<dbReference type="SUPFAM" id="SSF51735">
    <property type="entry name" value="NAD(P)-binding Rossmann-fold domains"/>
    <property type="match status" value="1"/>
</dbReference>
<comment type="similarity">
    <text evidence="1">Belongs to the short-chain dehydrogenases/reductases (SDR) family.</text>
</comment>
<sequence length="260" mass="27680">MQRDTDNHRVVLITGGANGIGWASARLMADAGDHIVIVDIRAQLAVTQAALLGERHLGLGCDIGNENEVDELIKKVMSIYGRIDVLINCAGIADQSVPTEEQRLEDFSRVLRVHLQGTFLMSRMVARVMLEQGRGCIVNLGSIAGLAGIPGRNAYGAAKAGIAAMTRSMACEWGRKGIRVNAVAPGYVRTELVAGLERQGALDTRSIVGRTPLGRLARPEEIAEVIAFIASERASFITGTTLVADGGWLALGAPEQVLND</sequence>
<evidence type="ECO:0000256" key="1">
    <source>
        <dbReference type="ARBA" id="ARBA00006484"/>
    </source>
</evidence>
<dbReference type="InterPro" id="IPR057326">
    <property type="entry name" value="KR_dom"/>
</dbReference>